<dbReference type="OrthoDB" id="3254736at2"/>
<organism evidence="1 2">
    <name type="scientific">Actinomyces massiliensis F0489</name>
    <dbReference type="NCBI Taxonomy" id="1125718"/>
    <lineage>
        <taxon>Bacteria</taxon>
        <taxon>Bacillati</taxon>
        <taxon>Actinomycetota</taxon>
        <taxon>Actinomycetes</taxon>
        <taxon>Actinomycetales</taxon>
        <taxon>Actinomycetaceae</taxon>
        <taxon>Actinomyces</taxon>
    </lineage>
</organism>
<accession>J0XDE2</accession>
<dbReference type="PATRIC" id="fig|1125718.3.peg.685"/>
<reference evidence="1 2" key="1">
    <citation type="submission" date="2012-05" db="EMBL/GenBank/DDBJ databases">
        <authorList>
            <person name="Harkins D.M."/>
            <person name="Madupu R."/>
            <person name="Durkin A.S."/>
            <person name="Torralba M."/>
            <person name="Methe B."/>
            <person name="Sutton G.G."/>
            <person name="Nelson K.E."/>
        </authorList>
    </citation>
    <scope>NUCLEOTIDE SEQUENCE [LARGE SCALE GENOMIC DNA]</scope>
    <source>
        <strain evidence="1 2">F0489</strain>
    </source>
</reference>
<dbReference type="eggNOG" id="ENOG5030TWW">
    <property type="taxonomic scope" value="Bacteria"/>
</dbReference>
<dbReference type="EMBL" id="AKFT01000050">
    <property type="protein sequence ID" value="EJF46726.1"/>
    <property type="molecule type" value="Genomic_DNA"/>
</dbReference>
<proteinExistence type="predicted"/>
<sequence>MGAVAVIGSTSILLAAAARRQGPHGWCAVLGADGIGWCAASESGLALDRVLAVRTAGLDSRTLLSIAGTLLDGVDVLLLSPQCATALRVREHRSLSARSRERGALLLSPVPWEGARTLAAAPQSVPPDEGGAVLALHSVHPHSRTAVSILSEPSPREMPEGYLCRLRWSLRNSAGPGASQVLLDSMGIRARSGGAEPRSDAVAMSGRGA</sequence>
<evidence type="ECO:0000313" key="2">
    <source>
        <dbReference type="Proteomes" id="UP000002941"/>
    </source>
</evidence>
<name>J0XDE2_9ACTO</name>
<protein>
    <submittedName>
        <fullName evidence="1">Uncharacterized protein</fullName>
    </submittedName>
</protein>
<keyword evidence="2" id="KW-1185">Reference proteome</keyword>
<dbReference type="AlphaFoldDB" id="J0XDE2"/>
<comment type="caution">
    <text evidence="1">The sequence shown here is derived from an EMBL/GenBank/DDBJ whole genome shotgun (WGS) entry which is preliminary data.</text>
</comment>
<gene>
    <name evidence="1" type="ORF">HMPREF1318_0622</name>
</gene>
<evidence type="ECO:0000313" key="1">
    <source>
        <dbReference type="EMBL" id="EJF46726.1"/>
    </source>
</evidence>
<dbReference type="Proteomes" id="UP000002941">
    <property type="component" value="Unassembled WGS sequence"/>
</dbReference>